<evidence type="ECO:0000256" key="13">
    <source>
        <dbReference type="ARBA" id="ARBA00023211"/>
    </source>
</evidence>
<dbReference type="InterPro" id="IPR006309">
    <property type="entry name" value="DnaQ_proteo"/>
</dbReference>
<feature type="binding site" evidence="16">
    <location>
        <position position="59"/>
    </location>
    <ligand>
        <name>substrate</name>
    </ligand>
</feature>
<evidence type="ECO:0000313" key="20">
    <source>
        <dbReference type="EMBL" id="RZO17967.1"/>
    </source>
</evidence>
<evidence type="ECO:0000256" key="18">
    <source>
        <dbReference type="RuleBase" id="RU364087"/>
    </source>
</evidence>
<dbReference type="PANTHER" id="PTHR30231">
    <property type="entry name" value="DNA POLYMERASE III SUBUNIT EPSILON"/>
    <property type="match status" value="1"/>
</dbReference>
<dbReference type="GO" id="GO:0045004">
    <property type="term" value="P:DNA replication proofreading"/>
    <property type="evidence" value="ECO:0007669"/>
    <property type="project" value="TreeGrafter"/>
</dbReference>
<dbReference type="NCBIfam" id="TIGR01406">
    <property type="entry name" value="dnaQ_proteo"/>
    <property type="match status" value="1"/>
</dbReference>
<keyword evidence="8 17" id="KW-0479">Metal-binding</keyword>
<evidence type="ECO:0000256" key="6">
    <source>
        <dbReference type="ARBA" id="ARBA00022705"/>
    </source>
</evidence>
<dbReference type="GO" id="GO:0003887">
    <property type="term" value="F:DNA-directed DNA polymerase activity"/>
    <property type="evidence" value="ECO:0007669"/>
    <property type="project" value="UniProtKB-KW"/>
</dbReference>
<dbReference type="InterPro" id="IPR012337">
    <property type="entry name" value="RNaseH-like_sf"/>
</dbReference>
<name>A0A520M9R8_9GAMM</name>
<comment type="catalytic activity">
    <reaction evidence="14 18">
        <text>DNA(n) + a 2'-deoxyribonucleoside 5'-triphosphate = DNA(n+1) + diphosphate</text>
        <dbReference type="Rhea" id="RHEA:22508"/>
        <dbReference type="Rhea" id="RHEA-COMP:17339"/>
        <dbReference type="Rhea" id="RHEA-COMP:17340"/>
        <dbReference type="ChEBI" id="CHEBI:33019"/>
        <dbReference type="ChEBI" id="CHEBI:61560"/>
        <dbReference type="ChEBI" id="CHEBI:173112"/>
        <dbReference type="EC" id="2.7.7.7"/>
    </reaction>
</comment>
<evidence type="ECO:0000256" key="10">
    <source>
        <dbReference type="ARBA" id="ARBA00022839"/>
    </source>
</evidence>
<keyword evidence="5 18" id="KW-0548">Nucleotidyltransferase</keyword>
<feature type="binding site" evidence="16">
    <location>
        <position position="11"/>
    </location>
    <ligand>
        <name>substrate</name>
    </ligand>
</feature>
<keyword evidence="9 18" id="KW-0378">Hydrolase</keyword>
<evidence type="ECO:0000256" key="5">
    <source>
        <dbReference type="ARBA" id="ARBA00022695"/>
    </source>
</evidence>
<evidence type="ECO:0000313" key="21">
    <source>
        <dbReference type="Proteomes" id="UP000318359"/>
    </source>
</evidence>
<feature type="binding site" evidence="17">
    <location>
        <position position="11"/>
    </location>
    <ligand>
        <name>a divalent metal cation</name>
        <dbReference type="ChEBI" id="CHEBI:60240"/>
        <label>1</label>
        <note>catalytic</note>
    </ligand>
</feature>
<comment type="subunit">
    <text evidence="18">DNA polymerase III contains a core (composed of alpha, epsilon and theta chains) that associates with a tau subunit. This core dimerizes to form the POLIII' complex. PolIII' associates with the gamma complex (composed of gamma, delta, delta', psi and chi chains) and with the beta chain to form the complete DNA polymerase III complex.</text>
</comment>
<dbReference type="InterPro" id="IPR006054">
    <property type="entry name" value="DnaQ"/>
</dbReference>
<evidence type="ECO:0000256" key="14">
    <source>
        <dbReference type="ARBA" id="ARBA00049244"/>
    </source>
</evidence>
<evidence type="ECO:0000256" key="8">
    <source>
        <dbReference type="ARBA" id="ARBA00022723"/>
    </source>
</evidence>
<keyword evidence="12 18" id="KW-0239">DNA-directed DNA polymerase</keyword>
<feature type="binding site" evidence="16">
    <location>
        <position position="54"/>
    </location>
    <ligand>
        <name>substrate</name>
    </ligand>
</feature>
<evidence type="ECO:0000256" key="11">
    <source>
        <dbReference type="ARBA" id="ARBA00022842"/>
    </source>
</evidence>
<feature type="domain" description="Exonuclease" evidence="19">
    <location>
        <begin position="4"/>
        <end position="177"/>
    </location>
</feature>
<keyword evidence="13 17" id="KW-0464">Manganese</keyword>
<feature type="active site" description="Proton acceptor" evidence="15">
    <location>
        <position position="155"/>
    </location>
</feature>
<gene>
    <name evidence="18" type="primary">dnaQ</name>
    <name evidence="20" type="ORF">EVB00_01720</name>
</gene>
<comment type="cofactor">
    <cofactor evidence="17">
        <name>Mg(2+)</name>
        <dbReference type="ChEBI" id="CHEBI:18420"/>
    </cofactor>
    <cofactor evidence="17">
        <name>Mn(2+)</name>
        <dbReference type="ChEBI" id="CHEBI:29035"/>
    </cofactor>
    <text evidence="17">Binds 2 divalent metal cations. Magnesium or manganese.</text>
</comment>
<dbReference type="GO" id="GO:0003677">
    <property type="term" value="F:DNA binding"/>
    <property type="evidence" value="ECO:0007669"/>
    <property type="project" value="InterPro"/>
</dbReference>
<dbReference type="SMART" id="SM00479">
    <property type="entry name" value="EXOIII"/>
    <property type="match status" value="1"/>
</dbReference>
<evidence type="ECO:0000256" key="3">
    <source>
        <dbReference type="ARBA" id="ARBA00020352"/>
    </source>
</evidence>
<feature type="binding site" evidence="17">
    <location>
        <position position="9"/>
    </location>
    <ligand>
        <name>a divalent metal cation</name>
        <dbReference type="ChEBI" id="CHEBI:60240"/>
        <label>1</label>
        <note>catalytic</note>
    </ligand>
</feature>
<dbReference type="AlphaFoldDB" id="A0A520M9R8"/>
<dbReference type="GO" id="GO:0046872">
    <property type="term" value="F:metal ion binding"/>
    <property type="evidence" value="ECO:0007669"/>
    <property type="project" value="UniProtKB-KW"/>
</dbReference>
<keyword evidence="4 18" id="KW-0808">Transferase</keyword>
<proteinExistence type="predicted"/>
<dbReference type="NCBIfam" id="NF004316">
    <property type="entry name" value="PRK05711.1"/>
    <property type="match status" value="1"/>
</dbReference>
<comment type="caution">
    <text evidence="20">The sequence shown here is derived from an EMBL/GenBank/DDBJ whole genome shotgun (WGS) entry which is preliminary data.</text>
</comment>
<keyword evidence="6 18" id="KW-0235">DNA replication</keyword>
<keyword evidence="10 18" id="KW-0269">Exonuclease</keyword>
<evidence type="ECO:0000256" key="16">
    <source>
        <dbReference type="PIRSR" id="PIRSR606309-2"/>
    </source>
</evidence>
<evidence type="ECO:0000256" key="4">
    <source>
        <dbReference type="ARBA" id="ARBA00022679"/>
    </source>
</evidence>
<dbReference type="GO" id="GO:0008408">
    <property type="term" value="F:3'-5' exonuclease activity"/>
    <property type="evidence" value="ECO:0007669"/>
    <property type="project" value="TreeGrafter"/>
</dbReference>
<reference evidence="20 21" key="1">
    <citation type="submission" date="2019-02" db="EMBL/GenBank/DDBJ databases">
        <title>Prokaryotic population dynamics and viral predation in marine succession experiment using metagenomics: the confinement effect.</title>
        <authorList>
            <person name="Haro-Moreno J.M."/>
            <person name="Rodriguez-Valera F."/>
            <person name="Lopez-Perez M."/>
        </authorList>
    </citation>
    <scope>NUCLEOTIDE SEQUENCE [LARGE SCALE GENOMIC DNA]</scope>
    <source>
        <strain evidence="20">MED-G167</strain>
    </source>
</reference>
<accession>A0A520M9R8</accession>
<comment type="function">
    <text evidence="18">DNA polymerase III is a complex, multichain enzyme responsible for most of the replicative synthesis in bacteria. The epsilon subunit contain the editing function and is a proofreading 3'-5' exonuclease.</text>
</comment>
<dbReference type="GO" id="GO:0005829">
    <property type="term" value="C:cytosol"/>
    <property type="evidence" value="ECO:0007669"/>
    <property type="project" value="TreeGrafter"/>
</dbReference>
<feature type="binding site" evidence="17">
    <location>
        <position position="160"/>
    </location>
    <ligand>
        <name>a divalent metal cation</name>
        <dbReference type="ChEBI" id="CHEBI:60240"/>
        <label>1</label>
        <note>catalytic</note>
    </ligand>
</feature>
<dbReference type="EMBL" id="SHBM01000019">
    <property type="protein sequence ID" value="RZO17967.1"/>
    <property type="molecule type" value="Genomic_DNA"/>
</dbReference>
<dbReference type="Proteomes" id="UP000318359">
    <property type="component" value="Unassembled WGS sequence"/>
</dbReference>
<dbReference type="InterPro" id="IPR013520">
    <property type="entry name" value="Ribonucl_H"/>
</dbReference>
<dbReference type="PANTHER" id="PTHR30231:SF41">
    <property type="entry name" value="DNA POLYMERASE III SUBUNIT EPSILON"/>
    <property type="match status" value="1"/>
</dbReference>
<dbReference type="InterPro" id="IPR036397">
    <property type="entry name" value="RNaseH_sf"/>
</dbReference>
<evidence type="ECO:0000256" key="17">
    <source>
        <dbReference type="PIRSR" id="PIRSR606309-3"/>
    </source>
</evidence>
<evidence type="ECO:0000259" key="19">
    <source>
        <dbReference type="SMART" id="SM00479"/>
    </source>
</evidence>
<dbReference type="FunFam" id="3.30.420.10:FF:000012">
    <property type="entry name" value="DNA polymerase III subunit epsilon"/>
    <property type="match status" value="1"/>
</dbReference>
<keyword evidence="7 18" id="KW-0540">Nuclease</keyword>
<evidence type="ECO:0000256" key="9">
    <source>
        <dbReference type="ARBA" id="ARBA00022801"/>
    </source>
</evidence>
<dbReference type="NCBIfam" id="TIGR00573">
    <property type="entry name" value="dnaq"/>
    <property type="match status" value="1"/>
</dbReference>
<evidence type="ECO:0000256" key="2">
    <source>
        <dbReference type="ARBA" id="ARBA00012417"/>
    </source>
</evidence>
<dbReference type="EC" id="2.7.7.7" evidence="2 18"/>
<dbReference type="CDD" id="cd06131">
    <property type="entry name" value="DNA_pol_III_epsilon_Ecoli_like"/>
    <property type="match status" value="1"/>
</dbReference>
<feature type="binding site" evidence="16">
    <location>
        <position position="160"/>
    </location>
    <ligand>
        <name>substrate</name>
    </ligand>
</feature>
<dbReference type="SUPFAM" id="SSF53098">
    <property type="entry name" value="Ribonuclease H-like"/>
    <property type="match status" value="1"/>
</dbReference>
<protein>
    <recommendedName>
        <fullName evidence="3 18">DNA polymerase III subunit epsilon</fullName>
        <ecNumber evidence="2 18">2.7.7.7</ecNumber>
    </recommendedName>
</protein>
<keyword evidence="11 17" id="KW-0460">Magnesium</keyword>
<dbReference type="Gene3D" id="3.30.420.10">
    <property type="entry name" value="Ribonuclease H-like superfamily/Ribonuclease H"/>
    <property type="match status" value="1"/>
</dbReference>
<feature type="binding site" evidence="16">
    <location>
        <position position="9"/>
    </location>
    <ligand>
        <name>substrate</name>
    </ligand>
</feature>
<organism evidence="20 21">
    <name type="scientific">SAR86 cluster bacterium</name>
    <dbReference type="NCBI Taxonomy" id="2030880"/>
    <lineage>
        <taxon>Bacteria</taxon>
        <taxon>Pseudomonadati</taxon>
        <taxon>Pseudomonadota</taxon>
        <taxon>Gammaproteobacteria</taxon>
        <taxon>SAR86 cluster</taxon>
    </lineage>
</organism>
<evidence type="ECO:0000256" key="12">
    <source>
        <dbReference type="ARBA" id="ARBA00022932"/>
    </source>
</evidence>
<evidence type="ECO:0000256" key="1">
    <source>
        <dbReference type="ARBA" id="ARBA00001936"/>
    </source>
</evidence>
<dbReference type="Pfam" id="PF00929">
    <property type="entry name" value="RNase_T"/>
    <property type="match status" value="1"/>
</dbReference>
<sequence length="239" mass="26854">MAKKFIILDTETTGLEVTKGHKIIEIGAVVLNDRKKSSDHFHSYVNPGRSIDEEASKVHGITNEDLENEPMFAEIADDFIEFVQGSTLIIHNAPFDVGFLNHELKAVSAKYPNLEDICEIEDSLTLARNKYPGQRNSLDALASRFDISGYDRSFHGALLDANILADVYIFLTGGQSKFEFSDNTLSVNSGESNNKNDVVFEALNFVKIEANKSDLKAHEKRLKEIEEKNKIKPIWNNYS</sequence>
<comment type="cofactor">
    <cofactor evidence="1 18">
        <name>Mn(2+)</name>
        <dbReference type="ChEBI" id="CHEBI:29035"/>
    </cofactor>
</comment>
<evidence type="ECO:0000256" key="15">
    <source>
        <dbReference type="PIRSR" id="PIRSR606309-1"/>
    </source>
</evidence>
<evidence type="ECO:0000256" key="7">
    <source>
        <dbReference type="ARBA" id="ARBA00022722"/>
    </source>
</evidence>